<dbReference type="InterPro" id="IPR012337">
    <property type="entry name" value="RNaseH-like_sf"/>
</dbReference>
<dbReference type="EMBL" id="QKWP01001031">
    <property type="protein sequence ID" value="RIB12377.1"/>
    <property type="molecule type" value="Genomic_DNA"/>
</dbReference>
<proteinExistence type="predicted"/>
<sequence length="322" mass="37096">MTTQNIQNFQETIDHVSAESEAPLSRPESPENSENFEPEIVEENNGAFYHWGSKAFPQLQISENGKTSQLFRYFGEDYLTGLPTRDNIVAENDECLSVILNNALDKREEIPFMAVDFEGSSEKIGKKNHYILHLYGSLINSQKAVVTLTGIQIFFDILVPDNESVDGFKIRIDEILCNTVNNYKIEHINAFPLQGYHIEKKSYLRIFTLGSGDRKKALQAIQDKNFETALDDMFSFHCKIARENGIAISGWSIISKYRYKKHSHYTHDFQVSINDFRPVEDLKIISDRFPISALMRDRTLILTWDIEIQSRELGEFAEIHDE</sequence>
<dbReference type="AlphaFoldDB" id="A0A397UT06"/>
<accession>A0A397UT06</accession>
<evidence type="ECO:0000313" key="2">
    <source>
        <dbReference type="EMBL" id="RIB12377.1"/>
    </source>
</evidence>
<reference evidence="2 3" key="1">
    <citation type="submission" date="2018-06" db="EMBL/GenBank/DDBJ databases">
        <title>Comparative genomics reveals the genomic features of Rhizophagus irregularis, R. cerebriforme, R. diaphanum and Gigaspora rosea, and their symbiotic lifestyle signature.</title>
        <authorList>
            <person name="Morin E."/>
            <person name="San Clemente H."/>
            <person name="Chen E.C.H."/>
            <person name="De La Providencia I."/>
            <person name="Hainaut M."/>
            <person name="Kuo A."/>
            <person name="Kohler A."/>
            <person name="Murat C."/>
            <person name="Tang N."/>
            <person name="Roy S."/>
            <person name="Loubradou J."/>
            <person name="Henrissat B."/>
            <person name="Grigoriev I.V."/>
            <person name="Corradi N."/>
            <person name="Roux C."/>
            <person name="Martin F.M."/>
        </authorList>
    </citation>
    <scope>NUCLEOTIDE SEQUENCE [LARGE SCALE GENOMIC DNA]</scope>
    <source>
        <strain evidence="2 3">DAOM 194757</strain>
    </source>
</reference>
<feature type="region of interest" description="Disordered" evidence="1">
    <location>
        <begin position="1"/>
        <end position="35"/>
    </location>
</feature>
<dbReference type="Proteomes" id="UP000266673">
    <property type="component" value="Unassembled WGS sequence"/>
</dbReference>
<evidence type="ECO:0000313" key="3">
    <source>
        <dbReference type="Proteomes" id="UP000266673"/>
    </source>
</evidence>
<evidence type="ECO:0000256" key="1">
    <source>
        <dbReference type="SAM" id="MobiDB-lite"/>
    </source>
</evidence>
<dbReference type="OrthoDB" id="2424682at2759"/>
<name>A0A397UT06_9GLOM</name>
<dbReference type="SUPFAM" id="SSF53098">
    <property type="entry name" value="Ribonuclease H-like"/>
    <property type="match status" value="1"/>
</dbReference>
<organism evidence="2 3">
    <name type="scientific">Gigaspora rosea</name>
    <dbReference type="NCBI Taxonomy" id="44941"/>
    <lineage>
        <taxon>Eukaryota</taxon>
        <taxon>Fungi</taxon>
        <taxon>Fungi incertae sedis</taxon>
        <taxon>Mucoromycota</taxon>
        <taxon>Glomeromycotina</taxon>
        <taxon>Glomeromycetes</taxon>
        <taxon>Diversisporales</taxon>
        <taxon>Gigasporaceae</taxon>
        <taxon>Gigaspora</taxon>
    </lineage>
</organism>
<keyword evidence="3" id="KW-1185">Reference proteome</keyword>
<feature type="compositionally biased region" description="Polar residues" evidence="1">
    <location>
        <begin position="1"/>
        <end position="11"/>
    </location>
</feature>
<protein>
    <submittedName>
        <fullName evidence="2">Uncharacterized protein</fullName>
    </submittedName>
</protein>
<gene>
    <name evidence="2" type="ORF">C2G38_2200866</name>
</gene>
<comment type="caution">
    <text evidence="2">The sequence shown here is derived from an EMBL/GenBank/DDBJ whole genome shotgun (WGS) entry which is preliminary data.</text>
</comment>